<reference evidence="2 3" key="1">
    <citation type="journal article" date="2015" name="Nat. Commun.">
        <title>Outbred genome sequencing and CRISPR/Cas9 gene editing in butterflies.</title>
        <authorList>
            <person name="Li X."/>
            <person name="Fan D."/>
            <person name="Zhang W."/>
            <person name="Liu G."/>
            <person name="Zhang L."/>
            <person name="Zhao L."/>
            <person name="Fang X."/>
            <person name="Chen L."/>
            <person name="Dong Y."/>
            <person name="Chen Y."/>
            <person name="Ding Y."/>
            <person name="Zhao R."/>
            <person name="Feng M."/>
            <person name="Zhu Y."/>
            <person name="Feng Y."/>
            <person name="Jiang X."/>
            <person name="Zhu D."/>
            <person name="Xiang H."/>
            <person name="Feng X."/>
            <person name="Li S."/>
            <person name="Wang J."/>
            <person name="Zhang G."/>
            <person name="Kronforst M.R."/>
            <person name="Wang W."/>
        </authorList>
    </citation>
    <scope>NUCLEOTIDE SEQUENCE [LARGE SCALE GENOMIC DNA]</scope>
    <source>
        <strain evidence="2">Ya'a_city_454_Pm</strain>
        <tissue evidence="2">Whole body</tissue>
    </source>
</reference>
<dbReference type="EMBL" id="KQ460296">
    <property type="protein sequence ID" value="KPJ16287.1"/>
    <property type="molecule type" value="Genomic_DNA"/>
</dbReference>
<dbReference type="InParanoid" id="A0A0N1I8V9"/>
<evidence type="ECO:0000256" key="1">
    <source>
        <dbReference type="SAM" id="Phobius"/>
    </source>
</evidence>
<keyword evidence="1" id="KW-0472">Membrane</keyword>
<evidence type="ECO:0000313" key="3">
    <source>
        <dbReference type="Proteomes" id="UP000053240"/>
    </source>
</evidence>
<sequence>MTQKMVCWPLAKNMAAVDDNVKILPTMCLRVCEFWTWRLMSIYIACVGIFVAFIFGPLQTVVYLTDQHSEMSRLINTEINLALMLWFIVAFIDGTPFAITPEGGKLFFLEGLE</sequence>
<dbReference type="AlphaFoldDB" id="A0A0N1I8V9"/>
<feature type="transmembrane region" description="Helical" evidence="1">
    <location>
        <begin position="35"/>
        <end position="58"/>
    </location>
</feature>
<gene>
    <name evidence="2" type="ORF">RR48_03204</name>
</gene>
<protein>
    <submittedName>
        <fullName evidence="2">Uncharacterized protein</fullName>
    </submittedName>
</protein>
<name>A0A0N1I8V9_PAPMA</name>
<feature type="transmembrane region" description="Helical" evidence="1">
    <location>
        <begin position="79"/>
        <end position="99"/>
    </location>
</feature>
<keyword evidence="1" id="KW-1133">Transmembrane helix</keyword>
<proteinExistence type="predicted"/>
<keyword evidence="1" id="KW-0812">Transmembrane</keyword>
<accession>A0A0N1I8V9</accession>
<dbReference type="Proteomes" id="UP000053240">
    <property type="component" value="Unassembled WGS sequence"/>
</dbReference>
<keyword evidence="3" id="KW-1185">Reference proteome</keyword>
<organism evidence="2 3">
    <name type="scientific">Papilio machaon</name>
    <name type="common">Old World swallowtail butterfly</name>
    <dbReference type="NCBI Taxonomy" id="76193"/>
    <lineage>
        <taxon>Eukaryota</taxon>
        <taxon>Metazoa</taxon>
        <taxon>Ecdysozoa</taxon>
        <taxon>Arthropoda</taxon>
        <taxon>Hexapoda</taxon>
        <taxon>Insecta</taxon>
        <taxon>Pterygota</taxon>
        <taxon>Neoptera</taxon>
        <taxon>Endopterygota</taxon>
        <taxon>Lepidoptera</taxon>
        <taxon>Glossata</taxon>
        <taxon>Ditrysia</taxon>
        <taxon>Papilionoidea</taxon>
        <taxon>Papilionidae</taxon>
        <taxon>Papilioninae</taxon>
        <taxon>Papilio</taxon>
    </lineage>
</organism>
<evidence type="ECO:0000313" key="2">
    <source>
        <dbReference type="EMBL" id="KPJ16287.1"/>
    </source>
</evidence>